<gene>
    <name evidence="1" type="ORF">D8M06_13045</name>
</gene>
<organism evidence="1 2">
    <name type="scientific">Oceanobacillus halophilus</name>
    <dbReference type="NCBI Taxonomy" id="930130"/>
    <lineage>
        <taxon>Bacteria</taxon>
        <taxon>Bacillati</taxon>
        <taxon>Bacillota</taxon>
        <taxon>Bacilli</taxon>
        <taxon>Bacillales</taxon>
        <taxon>Bacillaceae</taxon>
        <taxon>Oceanobacillus</taxon>
    </lineage>
</organism>
<dbReference type="AlphaFoldDB" id="A0A495A0X0"/>
<sequence length="268" mass="31546">MGRWKIFCEESGDKGIPWKAGSSHHYIITAILVKEEDEQQLIDVLNTYKYKILRMRAPLEWKKLGTRQKYNDKLLSRFLRKVRTDGPEFYVSNVVCNKHETNGPGLVDRNTFMNYLYGLIFKRISWFLKYSNSSAELIIDRNTDPIAQESLRKYLSDVAHYQTGSFPRYSKPHWINPEENSVLGLADFLSGTSLRSLRNYHESVDQNCKACNVDFGIYTCTTSNFNYKRTYKQVVDWNYGKIGNWNWSGLLYHPYDNKDNYKHLFIPQ</sequence>
<keyword evidence="2" id="KW-1185">Reference proteome</keyword>
<evidence type="ECO:0000313" key="2">
    <source>
        <dbReference type="Proteomes" id="UP000269301"/>
    </source>
</evidence>
<dbReference type="OrthoDB" id="2987173at2"/>
<accession>A0A495A0X0</accession>
<reference evidence="1 2" key="1">
    <citation type="journal article" date="2016" name="Int. J. Syst. Evol. Microbiol.">
        <title>Oceanobacillus halophilus sp. nov., a novel moderately halophilic bacterium from a hypersaline lake.</title>
        <authorList>
            <person name="Amoozegar M.A."/>
            <person name="Bagheri M."/>
            <person name="Makhdoumi A."/>
            <person name="Nikou M.M."/>
            <person name="Fazeli S.A.S."/>
            <person name="Schumann P."/>
            <person name="Sproer C."/>
            <person name="Sanchez-Porro C."/>
            <person name="Ventosa A."/>
        </authorList>
    </citation>
    <scope>NUCLEOTIDE SEQUENCE [LARGE SCALE GENOMIC DNA]</scope>
    <source>
        <strain evidence="1 2">DSM 23996</strain>
    </source>
</reference>
<dbReference type="EMBL" id="RBZP01000011">
    <property type="protein sequence ID" value="RKQ32302.1"/>
    <property type="molecule type" value="Genomic_DNA"/>
</dbReference>
<dbReference type="Proteomes" id="UP000269301">
    <property type="component" value="Unassembled WGS sequence"/>
</dbReference>
<protein>
    <submittedName>
        <fullName evidence="1">DUF3800 domain-containing protein</fullName>
    </submittedName>
</protein>
<comment type="caution">
    <text evidence="1">The sequence shown here is derived from an EMBL/GenBank/DDBJ whole genome shotgun (WGS) entry which is preliminary data.</text>
</comment>
<dbReference type="Pfam" id="PF12686">
    <property type="entry name" value="DUF3800"/>
    <property type="match status" value="1"/>
</dbReference>
<evidence type="ECO:0000313" key="1">
    <source>
        <dbReference type="EMBL" id="RKQ32302.1"/>
    </source>
</evidence>
<proteinExistence type="predicted"/>
<dbReference type="InterPro" id="IPR024524">
    <property type="entry name" value="DUF3800"/>
</dbReference>
<dbReference type="RefSeq" id="WP_121204847.1">
    <property type="nucleotide sequence ID" value="NZ_RBZP01000011.1"/>
</dbReference>
<name>A0A495A0X0_9BACI</name>